<feature type="domain" description="ABC-2 type transporter transmembrane" evidence="7">
    <location>
        <begin position="19"/>
        <end position="421"/>
    </location>
</feature>
<evidence type="ECO:0000313" key="9">
    <source>
        <dbReference type="Proteomes" id="UP000757103"/>
    </source>
</evidence>
<dbReference type="AlphaFoldDB" id="A0A921MSX8"/>
<evidence type="ECO:0000256" key="3">
    <source>
        <dbReference type="ARBA" id="ARBA00022692"/>
    </source>
</evidence>
<keyword evidence="5 6" id="KW-0472">Membrane</keyword>
<dbReference type="Gene3D" id="3.40.190.10">
    <property type="entry name" value="Periplasmic binding protein-like II"/>
    <property type="match status" value="1"/>
</dbReference>
<dbReference type="GO" id="GO:0005886">
    <property type="term" value="C:plasma membrane"/>
    <property type="evidence" value="ECO:0007669"/>
    <property type="project" value="UniProtKB-SubCell"/>
</dbReference>
<evidence type="ECO:0000256" key="6">
    <source>
        <dbReference type="SAM" id="Phobius"/>
    </source>
</evidence>
<feature type="transmembrane region" description="Helical" evidence="6">
    <location>
        <begin position="404"/>
        <end position="425"/>
    </location>
</feature>
<dbReference type="RefSeq" id="WP_273306892.1">
    <property type="nucleotide sequence ID" value="NZ_DYUD01000027.1"/>
</dbReference>
<feature type="transmembrane region" description="Helical" evidence="6">
    <location>
        <begin position="21"/>
        <end position="42"/>
    </location>
</feature>
<reference evidence="8" key="2">
    <citation type="submission" date="2021-09" db="EMBL/GenBank/DDBJ databases">
        <authorList>
            <person name="Gilroy R."/>
        </authorList>
    </citation>
    <scope>NUCLEOTIDE SEQUENCE</scope>
    <source>
        <strain evidence="8">CHK121-7720</strain>
    </source>
</reference>
<gene>
    <name evidence="8" type="ORF">K8U91_10245</name>
</gene>
<organism evidence="8 9">
    <name type="scientific">Barnesiella viscericola</name>
    <dbReference type="NCBI Taxonomy" id="397865"/>
    <lineage>
        <taxon>Bacteria</taxon>
        <taxon>Pseudomonadati</taxon>
        <taxon>Bacteroidota</taxon>
        <taxon>Bacteroidia</taxon>
        <taxon>Bacteroidales</taxon>
        <taxon>Barnesiellaceae</taxon>
        <taxon>Barnesiella</taxon>
    </lineage>
</organism>
<evidence type="ECO:0000313" key="8">
    <source>
        <dbReference type="EMBL" id="HJG89832.1"/>
    </source>
</evidence>
<dbReference type="SUPFAM" id="SSF53850">
    <property type="entry name" value="Periplasmic binding protein-like II"/>
    <property type="match status" value="1"/>
</dbReference>
<evidence type="ECO:0000256" key="1">
    <source>
        <dbReference type="ARBA" id="ARBA00004651"/>
    </source>
</evidence>
<proteinExistence type="predicted"/>
<name>A0A921MSX8_9BACT</name>
<evidence type="ECO:0000259" key="7">
    <source>
        <dbReference type="Pfam" id="PF12698"/>
    </source>
</evidence>
<comment type="subcellular location">
    <subcellularLocation>
        <location evidence="1">Cell membrane</location>
        <topology evidence="1">Multi-pass membrane protein</topology>
    </subcellularLocation>
</comment>
<feature type="transmembrane region" description="Helical" evidence="6">
    <location>
        <begin position="375"/>
        <end position="398"/>
    </location>
</feature>
<feature type="transmembrane region" description="Helical" evidence="6">
    <location>
        <begin position="219"/>
        <end position="239"/>
    </location>
</feature>
<feature type="transmembrane region" description="Helical" evidence="6">
    <location>
        <begin position="245"/>
        <end position="265"/>
    </location>
</feature>
<dbReference type="EMBL" id="DYUD01000027">
    <property type="protein sequence ID" value="HJG89832.1"/>
    <property type="molecule type" value="Genomic_DNA"/>
</dbReference>
<dbReference type="Pfam" id="PF12698">
    <property type="entry name" value="ABC2_membrane_3"/>
    <property type="match status" value="1"/>
</dbReference>
<feature type="transmembrane region" description="Helical" evidence="6">
    <location>
        <begin position="349"/>
        <end position="368"/>
    </location>
</feature>
<sequence>MSKISLIIEREYLTRVQKKSFILMTILSPIIMVALVFAPIWLSSLSSDETRLIAVIDQTGLYKDIYHSSDEYRFTYTQGSLSPEQMRIDGDESTTPYAYVIIKDNLLDNPQGMTIYSQKQITASCELAIISQMEDYLKDEKLLSYNIPDIKRIIDESNINLQVDTIRLEEDGAETQTSTEFVTFIGMVMTLIIYMFLMLYGGQVMSSVMQEKTNRIVEVMVSSVKPFELMIGKIVSIGLVGLTQLGIWIIFLVGIFLSAGAYFSFSGGVDPAQMSDMAAMTTTMNGVDTTQLAGDMGAMAEVQQMLGSINITQLLVCFVLFFIGGYILYASLFAAIGSAVDNESDTQQFMIPITFIIIFALYAGIFSAENPDGPLALWCSMIPFTSPIVMMVRIPFGVSTWELVLSMVILYGSAIGLAWVAGRIYRVGILMYGKKPSYKEMIKWIRYKA</sequence>
<dbReference type="PANTHER" id="PTHR30294:SF29">
    <property type="entry name" value="MULTIDRUG ABC TRANSPORTER PERMEASE YBHS-RELATED"/>
    <property type="match status" value="1"/>
</dbReference>
<keyword evidence="4 6" id="KW-1133">Transmembrane helix</keyword>
<feature type="transmembrane region" description="Helical" evidence="6">
    <location>
        <begin position="181"/>
        <end position="199"/>
    </location>
</feature>
<keyword evidence="2" id="KW-1003">Cell membrane</keyword>
<dbReference type="Proteomes" id="UP000757103">
    <property type="component" value="Unassembled WGS sequence"/>
</dbReference>
<protein>
    <submittedName>
        <fullName evidence="8">ABC transporter permease</fullName>
    </submittedName>
</protein>
<dbReference type="InterPro" id="IPR051449">
    <property type="entry name" value="ABC-2_transporter_component"/>
</dbReference>
<dbReference type="InterPro" id="IPR013525">
    <property type="entry name" value="ABC2_TM"/>
</dbReference>
<comment type="caution">
    <text evidence="8">The sequence shown here is derived from an EMBL/GenBank/DDBJ whole genome shotgun (WGS) entry which is preliminary data.</text>
</comment>
<evidence type="ECO:0000256" key="4">
    <source>
        <dbReference type="ARBA" id="ARBA00022989"/>
    </source>
</evidence>
<dbReference type="PANTHER" id="PTHR30294">
    <property type="entry name" value="MEMBRANE COMPONENT OF ABC TRANSPORTER YHHJ-RELATED"/>
    <property type="match status" value="1"/>
</dbReference>
<dbReference type="GO" id="GO:0140359">
    <property type="term" value="F:ABC-type transporter activity"/>
    <property type="evidence" value="ECO:0007669"/>
    <property type="project" value="InterPro"/>
</dbReference>
<evidence type="ECO:0000256" key="5">
    <source>
        <dbReference type="ARBA" id="ARBA00023136"/>
    </source>
</evidence>
<accession>A0A921MSX8</accession>
<keyword evidence="3 6" id="KW-0812">Transmembrane</keyword>
<reference evidence="8" key="1">
    <citation type="journal article" date="2021" name="PeerJ">
        <title>Extensive microbial diversity within the chicken gut microbiome revealed by metagenomics and culture.</title>
        <authorList>
            <person name="Gilroy R."/>
            <person name="Ravi A."/>
            <person name="Getino M."/>
            <person name="Pursley I."/>
            <person name="Horton D.L."/>
            <person name="Alikhan N.F."/>
            <person name="Baker D."/>
            <person name="Gharbi K."/>
            <person name="Hall N."/>
            <person name="Watson M."/>
            <person name="Adriaenssens E.M."/>
            <person name="Foster-Nyarko E."/>
            <person name="Jarju S."/>
            <person name="Secka A."/>
            <person name="Antonio M."/>
            <person name="Oren A."/>
            <person name="Chaudhuri R.R."/>
            <person name="La Ragione R."/>
            <person name="Hildebrand F."/>
            <person name="Pallen M.J."/>
        </authorList>
    </citation>
    <scope>NUCLEOTIDE SEQUENCE</scope>
    <source>
        <strain evidence="8">CHK121-7720</strain>
    </source>
</reference>
<feature type="transmembrane region" description="Helical" evidence="6">
    <location>
        <begin position="314"/>
        <end position="337"/>
    </location>
</feature>
<evidence type="ECO:0000256" key="2">
    <source>
        <dbReference type="ARBA" id="ARBA00022475"/>
    </source>
</evidence>